<evidence type="ECO:0000313" key="8">
    <source>
        <dbReference type="EMBL" id="PTR11125.1"/>
    </source>
</evidence>
<comment type="similarity">
    <text evidence="2">Belongs to the CbiQ family.</text>
</comment>
<sequence length="258" mass="27506">MGHLLSADAAAPPPDGGAFRRIDPRARVLAAVGFAAGTVALSTLAALVAALAVAVALLAASRLPVAPTLKRMAMMDGFIVFMLALLPFTVPGVAAFTLWGFPASWEGLQQAAAIALTANAIILTLMVLAGTLEPAVLGHALARLGTPERLVHLLLFTVRYVEVLRGEYQRLRLSMRARGFRPRTDRHTVASLGHLVGMMLVRALERSERILGAMRCRGFTGRLPLIDRLEWRPADTAFLAGLAAVITALLLLDLSLAH</sequence>
<dbReference type="GO" id="GO:0006824">
    <property type="term" value="P:cobalt ion transport"/>
    <property type="evidence" value="ECO:0007669"/>
    <property type="project" value="InterPro"/>
</dbReference>
<dbReference type="AlphaFoldDB" id="A0A2T5JSB6"/>
<dbReference type="Pfam" id="PF02361">
    <property type="entry name" value="CbiQ"/>
    <property type="match status" value="1"/>
</dbReference>
<dbReference type="PANTHER" id="PTHR34857">
    <property type="entry name" value="SLL0384 PROTEIN"/>
    <property type="match status" value="1"/>
</dbReference>
<keyword evidence="9" id="KW-1185">Reference proteome</keyword>
<feature type="transmembrane region" description="Helical" evidence="7">
    <location>
        <begin position="237"/>
        <end position="256"/>
    </location>
</feature>
<evidence type="ECO:0000256" key="6">
    <source>
        <dbReference type="ARBA" id="ARBA00023136"/>
    </source>
</evidence>
<dbReference type="OrthoDB" id="4533at2"/>
<evidence type="ECO:0000256" key="7">
    <source>
        <dbReference type="SAM" id="Phobius"/>
    </source>
</evidence>
<dbReference type="PANTHER" id="PTHR34857:SF2">
    <property type="entry name" value="SLL0384 PROTEIN"/>
    <property type="match status" value="1"/>
</dbReference>
<keyword evidence="5 7" id="KW-1133">Transmembrane helix</keyword>
<evidence type="ECO:0000256" key="1">
    <source>
        <dbReference type="ARBA" id="ARBA00004651"/>
    </source>
</evidence>
<dbReference type="GO" id="GO:0043190">
    <property type="term" value="C:ATP-binding cassette (ABC) transporter complex"/>
    <property type="evidence" value="ECO:0007669"/>
    <property type="project" value="InterPro"/>
</dbReference>
<dbReference type="InterPro" id="IPR051611">
    <property type="entry name" value="ECF_transporter_component"/>
</dbReference>
<evidence type="ECO:0000256" key="4">
    <source>
        <dbReference type="ARBA" id="ARBA00022692"/>
    </source>
</evidence>
<keyword evidence="4 7" id="KW-0812">Transmembrane</keyword>
<name>A0A2T5JSB6_9RHOB</name>
<evidence type="ECO:0000256" key="5">
    <source>
        <dbReference type="ARBA" id="ARBA00022989"/>
    </source>
</evidence>
<feature type="transmembrane region" description="Helical" evidence="7">
    <location>
        <begin position="28"/>
        <end position="58"/>
    </location>
</feature>
<dbReference type="RefSeq" id="WP_108222550.1">
    <property type="nucleotide sequence ID" value="NZ_CP090022.1"/>
</dbReference>
<dbReference type="Proteomes" id="UP000244060">
    <property type="component" value="Unassembled WGS sequence"/>
</dbReference>
<keyword evidence="6 7" id="KW-0472">Membrane</keyword>
<feature type="transmembrane region" description="Helical" evidence="7">
    <location>
        <begin position="78"/>
        <end position="99"/>
    </location>
</feature>
<feature type="transmembrane region" description="Helical" evidence="7">
    <location>
        <begin position="111"/>
        <end position="130"/>
    </location>
</feature>
<evidence type="ECO:0000256" key="3">
    <source>
        <dbReference type="ARBA" id="ARBA00022475"/>
    </source>
</evidence>
<proteinExistence type="inferred from homology"/>
<dbReference type="EMBL" id="QAOT01000029">
    <property type="protein sequence ID" value="PTR11125.1"/>
    <property type="molecule type" value="Genomic_DNA"/>
</dbReference>
<comment type="caution">
    <text evidence="8">The sequence shown here is derived from an EMBL/GenBank/DDBJ whole genome shotgun (WGS) entry which is preliminary data.</text>
</comment>
<reference evidence="8 9" key="1">
    <citation type="submission" date="2018-04" db="EMBL/GenBank/DDBJ databases">
        <title>Genomic Encyclopedia of Type Strains, Phase III (KMG-III): the genomes of soil and plant-associated and newly described type strains.</title>
        <authorList>
            <person name="Whitman W."/>
        </authorList>
    </citation>
    <scope>NUCLEOTIDE SEQUENCE [LARGE SCALE GENOMIC DNA]</scope>
    <source>
        <strain evidence="8 9">KA25</strain>
    </source>
</reference>
<dbReference type="InterPro" id="IPR012809">
    <property type="entry name" value="ECF_CbiQ"/>
</dbReference>
<comment type="subcellular location">
    <subcellularLocation>
        <location evidence="1">Cell membrane</location>
        <topology evidence="1">Multi-pass membrane protein</topology>
    </subcellularLocation>
</comment>
<evidence type="ECO:0000256" key="2">
    <source>
        <dbReference type="ARBA" id="ARBA00008564"/>
    </source>
</evidence>
<accession>A0A2T5JSB6</accession>
<organism evidence="8 9">
    <name type="scientific">Cereibacter azotoformans</name>
    <dbReference type="NCBI Taxonomy" id="43057"/>
    <lineage>
        <taxon>Bacteria</taxon>
        <taxon>Pseudomonadati</taxon>
        <taxon>Pseudomonadota</taxon>
        <taxon>Alphaproteobacteria</taxon>
        <taxon>Rhodobacterales</taxon>
        <taxon>Paracoccaceae</taxon>
        <taxon>Cereibacter</taxon>
    </lineage>
</organism>
<dbReference type="InterPro" id="IPR003339">
    <property type="entry name" value="ABC/ECF_trnsptr_transmembrane"/>
</dbReference>
<protein>
    <submittedName>
        <fullName evidence="8">Cobalt/nickel transport system permease protein</fullName>
    </submittedName>
</protein>
<gene>
    <name evidence="8" type="ORF">C8J28_12918</name>
</gene>
<evidence type="ECO:0000313" key="9">
    <source>
        <dbReference type="Proteomes" id="UP000244060"/>
    </source>
</evidence>
<dbReference type="CDD" id="cd16914">
    <property type="entry name" value="EcfT"/>
    <property type="match status" value="1"/>
</dbReference>
<keyword evidence="3" id="KW-1003">Cell membrane</keyword>
<dbReference type="NCBIfam" id="TIGR02454">
    <property type="entry name" value="ECF_T_CbiQ"/>
    <property type="match status" value="1"/>
</dbReference>